<keyword evidence="1" id="KW-0472">Membrane</keyword>
<feature type="transmembrane region" description="Helical" evidence="1">
    <location>
        <begin position="30"/>
        <end position="54"/>
    </location>
</feature>
<evidence type="ECO:0000313" key="2">
    <source>
        <dbReference type="EMBL" id="KAJ5525039.1"/>
    </source>
</evidence>
<keyword evidence="1" id="KW-1133">Transmembrane helix</keyword>
<feature type="transmembrane region" description="Helical" evidence="1">
    <location>
        <begin position="61"/>
        <end position="81"/>
    </location>
</feature>
<dbReference type="AlphaFoldDB" id="A0AAD6CKA4"/>
<dbReference type="EMBL" id="JAQIZZ010000008">
    <property type="protein sequence ID" value="KAJ5525039.1"/>
    <property type="molecule type" value="Genomic_DNA"/>
</dbReference>
<organism evidence="2 3">
    <name type="scientific">Penicillium frequentans</name>
    <dbReference type="NCBI Taxonomy" id="3151616"/>
    <lineage>
        <taxon>Eukaryota</taxon>
        <taxon>Fungi</taxon>
        <taxon>Dikarya</taxon>
        <taxon>Ascomycota</taxon>
        <taxon>Pezizomycotina</taxon>
        <taxon>Eurotiomycetes</taxon>
        <taxon>Eurotiomycetidae</taxon>
        <taxon>Eurotiales</taxon>
        <taxon>Aspergillaceae</taxon>
        <taxon>Penicillium</taxon>
    </lineage>
</organism>
<dbReference type="Proteomes" id="UP001220324">
    <property type="component" value="Unassembled WGS sequence"/>
</dbReference>
<accession>A0AAD6CKA4</accession>
<protein>
    <submittedName>
        <fullName evidence="2">Uncharacterized protein</fullName>
    </submittedName>
</protein>
<comment type="caution">
    <text evidence="2">The sequence shown here is derived from an EMBL/GenBank/DDBJ whole genome shotgun (WGS) entry which is preliminary data.</text>
</comment>
<proteinExistence type="predicted"/>
<evidence type="ECO:0000256" key="1">
    <source>
        <dbReference type="SAM" id="Phobius"/>
    </source>
</evidence>
<reference evidence="2 3" key="1">
    <citation type="journal article" date="2023" name="IMA Fungus">
        <title>Comparative genomic study of the Penicillium genus elucidates a diverse pangenome and 15 lateral gene transfer events.</title>
        <authorList>
            <person name="Petersen C."/>
            <person name="Sorensen T."/>
            <person name="Nielsen M.R."/>
            <person name="Sondergaard T.E."/>
            <person name="Sorensen J.L."/>
            <person name="Fitzpatrick D.A."/>
            <person name="Frisvad J.C."/>
            <person name="Nielsen K.L."/>
        </authorList>
    </citation>
    <scope>NUCLEOTIDE SEQUENCE [LARGE SCALE GENOMIC DNA]</scope>
    <source>
        <strain evidence="2 3">IBT 35679</strain>
    </source>
</reference>
<keyword evidence="3" id="KW-1185">Reference proteome</keyword>
<sequence length="119" mass="13329">MAVKTERPSAILLDSDQFCKQSDLENALFIALYFLFYFSSSPLLPFFPLFCLVFGINPSPLLLVSVVTTFSPLLLITNLVISPCNLSSSFLQLDSIRSGIPVSTQVWYVNRDTRVLAHH</sequence>
<name>A0AAD6CKA4_9EURO</name>
<evidence type="ECO:0000313" key="3">
    <source>
        <dbReference type="Proteomes" id="UP001220324"/>
    </source>
</evidence>
<gene>
    <name evidence="2" type="ORF">N7494_011689</name>
</gene>
<keyword evidence="1" id="KW-0812">Transmembrane</keyword>